<evidence type="ECO:0000259" key="10">
    <source>
        <dbReference type="PROSITE" id="PS50929"/>
    </source>
</evidence>
<evidence type="ECO:0000256" key="2">
    <source>
        <dbReference type="ARBA" id="ARBA00022475"/>
    </source>
</evidence>
<evidence type="ECO:0000256" key="8">
    <source>
        <dbReference type="SAM" id="Phobius"/>
    </source>
</evidence>
<feature type="transmembrane region" description="Helical" evidence="8">
    <location>
        <begin position="289"/>
        <end position="307"/>
    </location>
</feature>
<comment type="subcellular location">
    <subcellularLocation>
        <location evidence="1">Cell membrane</location>
        <topology evidence="1">Multi-pass membrane protein</topology>
    </subcellularLocation>
</comment>
<dbReference type="Gene3D" id="1.20.1560.10">
    <property type="entry name" value="ABC transporter type 1, transmembrane domain"/>
    <property type="match status" value="1"/>
</dbReference>
<dbReference type="InterPro" id="IPR039421">
    <property type="entry name" value="Type_1_exporter"/>
</dbReference>
<evidence type="ECO:0000256" key="1">
    <source>
        <dbReference type="ARBA" id="ARBA00004651"/>
    </source>
</evidence>
<name>A0ABR6ZGV1_9BURK</name>
<feature type="domain" description="ABC transporter" evidence="9">
    <location>
        <begin position="349"/>
        <end position="582"/>
    </location>
</feature>
<dbReference type="CDD" id="cd07346">
    <property type="entry name" value="ABC_6TM_exporters"/>
    <property type="match status" value="1"/>
</dbReference>
<evidence type="ECO:0000313" key="11">
    <source>
        <dbReference type="EMBL" id="MBC3910918.1"/>
    </source>
</evidence>
<dbReference type="PANTHER" id="PTHR43394">
    <property type="entry name" value="ATP-DEPENDENT PERMEASE MDL1, MITOCHONDRIAL"/>
    <property type="match status" value="1"/>
</dbReference>
<organism evidence="11 12">
    <name type="scientific">Undibacterium umbellatum</name>
    <dbReference type="NCBI Taxonomy" id="2762300"/>
    <lineage>
        <taxon>Bacteria</taxon>
        <taxon>Pseudomonadati</taxon>
        <taxon>Pseudomonadota</taxon>
        <taxon>Betaproteobacteria</taxon>
        <taxon>Burkholderiales</taxon>
        <taxon>Oxalobacteraceae</taxon>
        <taxon>Undibacterium</taxon>
    </lineage>
</organism>
<feature type="transmembrane region" description="Helical" evidence="8">
    <location>
        <begin position="259"/>
        <end position="283"/>
    </location>
</feature>
<keyword evidence="3 8" id="KW-0812">Transmembrane</keyword>
<dbReference type="SMART" id="SM00382">
    <property type="entry name" value="AAA"/>
    <property type="match status" value="1"/>
</dbReference>
<feature type="transmembrane region" description="Helical" evidence="8">
    <location>
        <begin position="174"/>
        <end position="191"/>
    </location>
</feature>
<dbReference type="GO" id="GO:0005524">
    <property type="term" value="F:ATP binding"/>
    <property type="evidence" value="ECO:0007669"/>
    <property type="project" value="UniProtKB-KW"/>
</dbReference>
<protein>
    <submittedName>
        <fullName evidence="11">ABC transporter ATP-binding protein</fullName>
    </submittedName>
</protein>
<evidence type="ECO:0000313" key="12">
    <source>
        <dbReference type="Proteomes" id="UP000646911"/>
    </source>
</evidence>
<feature type="transmembrane region" description="Helical" evidence="8">
    <location>
        <begin position="29"/>
        <end position="54"/>
    </location>
</feature>
<keyword evidence="6 8" id="KW-1133">Transmembrane helix</keyword>
<dbReference type="InterPro" id="IPR003439">
    <property type="entry name" value="ABC_transporter-like_ATP-bd"/>
</dbReference>
<reference evidence="11 12" key="1">
    <citation type="submission" date="2020-08" db="EMBL/GenBank/DDBJ databases">
        <title>Novel species isolated from subtropical streams in China.</title>
        <authorList>
            <person name="Lu H."/>
        </authorList>
    </citation>
    <scope>NUCLEOTIDE SEQUENCE [LARGE SCALE GENOMIC DNA]</scope>
    <source>
        <strain evidence="11 12">NL8W</strain>
    </source>
</reference>
<accession>A0ABR6ZGV1</accession>
<dbReference type="SUPFAM" id="SSF90123">
    <property type="entry name" value="ABC transporter transmembrane region"/>
    <property type="match status" value="1"/>
</dbReference>
<evidence type="ECO:0000256" key="5">
    <source>
        <dbReference type="ARBA" id="ARBA00022840"/>
    </source>
</evidence>
<proteinExistence type="predicted"/>
<comment type="caution">
    <text evidence="11">The sequence shown here is derived from an EMBL/GenBank/DDBJ whole genome shotgun (WGS) entry which is preliminary data.</text>
</comment>
<feature type="transmembrane region" description="Helical" evidence="8">
    <location>
        <begin position="66"/>
        <end position="86"/>
    </location>
</feature>
<dbReference type="Gene3D" id="3.40.50.300">
    <property type="entry name" value="P-loop containing nucleotide triphosphate hydrolases"/>
    <property type="match status" value="1"/>
</dbReference>
<gene>
    <name evidence="11" type="ORF">H8L47_25425</name>
</gene>
<dbReference type="InterPro" id="IPR027417">
    <property type="entry name" value="P-loop_NTPase"/>
</dbReference>
<dbReference type="InterPro" id="IPR003593">
    <property type="entry name" value="AAA+_ATPase"/>
</dbReference>
<keyword evidence="5 11" id="KW-0067">ATP-binding</keyword>
<dbReference type="InterPro" id="IPR011527">
    <property type="entry name" value="ABC1_TM_dom"/>
</dbReference>
<dbReference type="PROSITE" id="PS00211">
    <property type="entry name" value="ABC_TRANSPORTER_1"/>
    <property type="match status" value="1"/>
</dbReference>
<dbReference type="Pfam" id="PF00005">
    <property type="entry name" value="ABC_tran"/>
    <property type="match status" value="1"/>
</dbReference>
<evidence type="ECO:0000256" key="6">
    <source>
        <dbReference type="ARBA" id="ARBA00022989"/>
    </source>
</evidence>
<dbReference type="PANTHER" id="PTHR43394:SF1">
    <property type="entry name" value="ATP-BINDING CASSETTE SUB-FAMILY B MEMBER 10, MITOCHONDRIAL"/>
    <property type="match status" value="1"/>
</dbReference>
<dbReference type="SUPFAM" id="SSF52540">
    <property type="entry name" value="P-loop containing nucleoside triphosphate hydrolases"/>
    <property type="match status" value="1"/>
</dbReference>
<evidence type="ECO:0000256" key="4">
    <source>
        <dbReference type="ARBA" id="ARBA00022741"/>
    </source>
</evidence>
<feature type="transmembrane region" description="Helical" evidence="8">
    <location>
        <begin position="148"/>
        <end position="168"/>
    </location>
</feature>
<dbReference type="Pfam" id="PF00664">
    <property type="entry name" value="ABC_membrane"/>
    <property type="match status" value="1"/>
</dbReference>
<dbReference type="InterPro" id="IPR036640">
    <property type="entry name" value="ABC1_TM_sf"/>
</dbReference>
<evidence type="ECO:0000259" key="9">
    <source>
        <dbReference type="PROSITE" id="PS50893"/>
    </source>
</evidence>
<dbReference type="InterPro" id="IPR017871">
    <property type="entry name" value="ABC_transporter-like_CS"/>
</dbReference>
<dbReference type="Proteomes" id="UP000646911">
    <property type="component" value="Unassembled WGS sequence"/>
</dbReference>
<keyword evidence="12" id="KW-1185">Reference proteome</keyword>
<dbReference type="PROSITE" id="PS50929">
    <property type="entry name" value="ABC_TM1F"/>
    <property type="match status" value="1"/>
</dbReference>
<feature type="domain" description="ABC transmembrane type-1" evidence="10">
    <location>
        <begin position="30"/>
        <end position="318"/>
    </location>
</feature>
<sequence>MSDQANTMANRKRGVWALLELAGARKASLIWAGIFSALSSVLSLAPLLVIYLVLLRLVHNEQDNALAGLWTVLCWGALAMGMRWLLQVSGGILAHLAAFNVLFDLRLAVANKLRRVPMGWITARSAESTNKVLRDDVDRLELFIAHHLNDSVAALTLPLISAIVLFYLDWRMALVTLATVPFAVVVQLLLWKKVPEVMREYNEVNARLASQVVQYVQGIAVIKTYYRGAESTSSAVALHQVVAAYFDVIVRMVKLTVPAWSAFTVVIGANMLCILPFGGYWYLQGSLSLELFVLCLLLGLGITRPLFQLAFFGSLMRLIQDGYGRIQDLMEAPELPDATGTLVPDDNSVEFAHVGFAYGDVNVLQDVSFKMAAGSLTAIVGPSGAGKTTLAQLLVRFWDVQQGAVKIGGIDVRELPLENMHAQIAYVMQDVFLFDDTVLENIRLGREDISEAQVIAAATAAQAHDFISRLPQGYQTVLGERGARLSGGEKQRLSIARALVKDAPVIVLDEATAFSDPNNEAQLLQALGVLTRDKTVMVIAHRLSTIIDADQIVVLDAGRVIACGRHTKLLEDCVLYRQLWQLQSDSASWKIKAVSGHEQLALAHNAVKGAA</sequence>
<dbReference type="EMBL" id="JACOFX010000021">
    <property type="protein sequence ID" value="MBC3910918.1"/>
    <property type="molecule type" value="Genomic_DNA"/>
</dbReference>
<evidence type="ECO:0000256" key="3">
    <source>
        <dbReference type="ARBA" id="ARBA00022692"/>
    </source>
</evidence>
<keyword evidence="2" id="KW-1003">Cell membrane</keyword>
<dbReference type="PROSITE" id="PS50893">
    <property type="entry name" value="ABC_TRANSPORTER_2"/>
    <property type="match status" value="1"/>
</dbReference>
<evidence type="ECO:0000256" key="7">
    <source>
        <dbReference type="ARBA" id="ARBA00023136"/>
    </source>
</evidence>
<keyword evidence="7 8" id="KW-0472">Membrane</keyword>
<keyword evidence="4" id="KW-0547">Nucleotide-binding</keyword>